<sequence>MTKHKKTSRDTVFANQNDMLVDFVFDDVVTRVFPDMIRRSVPGYDAIIPLLGVFTERYAQADSNIYDLGCSLGAATLAMRRRINKSGCQIISVDNSESMIAQCRTNLELDKNSVPVELMCEDILEITINNASIVVVNFTLQFIKPEQRKKLLQNIYSGLNKGGVLLIADKIVFDDESEARFQTGMHTQFKRANGYSELEIAQKRTALENILIPDTIKQHQQRLKRVGFQDVNIWFQCFNFVGICAIKS</sequence>
<dbReference type="HAMAP" id="MF_01589">
    <property type="entry name" value="Cx_SAM_synthase"/>
    <property type="match status" value="1"/>
</dbReference>
<dbReference type="InterPro" id="IPR005271">
    <property type="entry name" value="CmoA"/>
</dbReference>
<dbReference type="InterPro" id="IPR029063">
    <property type="entry name" value="SAM-dependent_MTases_sf"/>
</dbReference>
<evidence type="ECO:0000256" key="1">
    <source>
        <dbReference type="ARBA" id="ARBA00022679"/>
    </source>
</evidence>
<gene>
    <name evidence="4" type="ORF">MNBD_GAMMA21-2581</name>
</gene>
<organism evidence="4">
    <name type="scientific">hydrothermal vent metagenome</name>
    <dbReference type="NCBI Taxonomy" id="652676"/>
    <lineage>
        <taxon>unclassified sequences</taxon>
        <taxon>metagenomes</taxon>
        <taxon>ecological metagenomes</taxon>
    </lineage>
</organism>
<dbReference type="NCBIfam" id="NF011995">
    <property type="entry name" value="PRK15451.1"/>
    <property type="match status" value="1"/>
</dbReference>
<proteinExistence type="inferred from homology"/>
<keyword evidence="2" id="KW-0949">S-adenosyl-L-methionine</keyword>
<keyword evidence="4" id="KW-0489">Methyltransferase</keyword>
<keyword evidence="1 4" id="KW-0808">Transferase</keyword>
<reference evidence="4" key="1">
    <citation type="submission" date="2018-06" db="EMBL/GenBank/DDBJ databases">
        <authorList>
            <person name="Zhirakovskaya E."/>
        </authorList>
    </citation>
    <scope>NUCLEOTIDE SEQUENCE</scope>
</reference>
<protein>
    <submittedName>
        <fullName evidence="4">tRNA (Cmo5U34)-methyltransferase</fullName>
    </submittedName>
</protein>
<dbReference type="GO" id="GO:0032259">
    <property type="term" value="P:methylation"/>
    <property type="evidence" value="ECO:0007669"/>
    <property type="project" value="UniProtKB-KW"/>
</dbReference>
<dbReference type="GO" id="GO:0002098">
    <property type="term" value="P:tRNA wobble uridine modification"/>
    <property type="evidence" value="ECO:0007669"/>
    <property type="project" value="InterPro"/>
</dbReference>
<dbReference type="Gene3D" id="3.40.50.150">
    <property type="entry name" value="Vaccinia Virus protein VP39"/>
    <property type="match status" value="1"/>
</dbReference>
<dbReference type="CDD" id="cd02440">
    <property type="entry name" value="AdoMet_MTases"/>
    <property type="match status" value="1"/>
</dbReference>
<dbReference type="GO" id="GO:0008168">
    <property type="term" value="F:methyltransferase activity"/>
    <property type="evidence" value="ECO:0007669"/>
    <property type="project" value="UniProtKB-KW"/>
</dbReference>
<dbReference type="PANTHER" id="PTHR43861">
    <property type="entry name" value="TRANS-ACONITATE 2-METHYLTRANSFERASE-RELATED"/>
    <property type="match status" value="1"/>
</dbReference>
<accession>A0A3B1A200</accession>
<name>A0A3B1A200_9ZZZZ</name>
<dbReference type="PANTHER" id="PTHR43861:SF2">
    <property type="entry name" value="CARBOXY-S-ADENOSYL-L-METHIONINE SYNTHASE"/>
    <property type="match status" value="1"/>
</dbReference>
<dbReference type="NCBIfam" id="TIGR00740">
    <property type="entry name" value="carboxy-S-adenosyl-L-methionine synthase CmoA"/>
    <property type="match status" value="1"/>
</dbReference>
<dbReference type="EMBL" id="UOFR01000057">
    <property type="protein sequence ID" value="VAW98091.1"/>
    <property type="molecule type" value="Genomic_DNA"/>
</dbReference>
<evidence type="ECO:0000259" key="3">
    <source>
        <dbReference type="Pfam" id="PF13649"/>
    </source>
</evidence>
<dbReference type="Pfam" id="PF13649">
    <property type="entry name" value="Methyltransf_25"/>
    <property type="match status" value="1"/>
</dbReference>
<evidence type="ECO:0000313" key="4">
    <source>
        <dbReference type="EMBL" id="VAW98091.1"/>
    </source>
</evidence>
<evidence type="ECO:0000256" key="2">
    <source>
        <dbReference type="ARBA" id="ARBA00022691"/>
    </source>
</evidence>
<dbReference type="InterPro" id="IPR041698">
    <property type="entry name" value="Methyltransf_25"/>
</dbReference>
<dbReference type="AlphaFoldDB" id="A0A3B1A200"/>
<dbReference type="PIRSF" id="PIRSF006325">
    <property type="entry name" value="MeTrfase_bac"/>
    <property type="match status" value="1"/>
</dbReference>
<dbReference type="SUPFAM" id="SSF53335">
    <property type="entry name" value="S-adenosyl-L-methionine-dependent methyltransferases"/>
    <property type="match status" value="1"/>
</dbReference>
<feature type="domain" description="Methyltransferase" evidence="3">
    <location>
        <begin position="65"/>
        <end position="163"/>
    </location>
</feature>